<dbReference type="HOGENOM" id="CLU_1155686_0_0_0"/>
<gene>
    <name evidence="2" type="ORF">OSCT_2209</name>
</gene>
<feature type="transmembrane region" description="Helical" evidence="1">
    <location>
        <begin position="104"/>
        <end position="122"/>
    </location>
</feature>
<dbReference type="Proteomes" id="UP000054010">
    <property type="component" value="Unassembled WGS sequence"/>
</dbReference>
<keyword evidence="3" id="KW-1185">Reference proteome</keyword>
<comment type="caution">
    <text evidence="2">The sequence shown here is derived from an EMBL/GenBank/DDBJ whole genome shotgun (WGS) entry which is preliminary data.</text>
</comment>
<evidence type="ECO:0000313" key="3">
    <source>
        <dbReference type="Proteomes" id="UP000054010"/>
    </source>
</evidence>
<keyword evidence="1" id="KW-0472">Membrane</keyword>
<protein>
    <submittedName>
        <fullName evidence="2">Uncharacterized protein</fullName>
    </submittedName>
</protein>
<feature type="transmembrane region" description="Helical" evidence="1">
    <location>
        <begin position="169"/>
        <end position="194"/>
    </location>
</feature>
<feature type="transmembrane region" description="Helical" evidence="1">
    <location>
        <begin position="6"/>
        <end position="21"/>
    </location>
</feature>
<evidence type="ECO:0000313" key="2">
    <source>
        <dbReference type="EMBL" id="EFO79916.1"/>
    </source>
</evidence>
<feature type="transmembrane region" description="Helical" evidence="1">
    <location>
        <begin position="142"/>
        <end position="162"/>
    </location>
</feature>
<feature type="transmembrane region" description="Helical" evidence="1">
    <location>
        <begin position="28"/>
        <end position="51"/>
    </location>
</feature>
<reference evidence="2 3" key="1">
    <citation type="journal article" date="2011" name="J. Bacteriol.">
        <title>Draft genome sequence of the anoxygenic filamentous phototrophic bacterium Oscillochloris trichoides subsp. DG-6.</title>
        <authorList>
            <person name="Kuznetsov B.B."/>
            <person name="Ivanovsky R.N."/>
            <person name="Keppen O.I."/>
            <person name="Sukhacheva M.V."/>
            <person name="Bumazhkin B.K."/>
            <person name="Patutina E.O."/>
            <person name="Beletsky A.V."/>
            <person name="Mardanov A.V."/>
            <person name="Baslerov R.V."/>
            <person name="Panteleeva A.N."/>
            <person name="Kolganova T.V."/>
            <person name="Ravin N.V."/>
            <person name="Skryabin K.G."/>
        </authorList>
    </citation>
    <scope>NUCLEOTIDE SEQUENCE [LARGE SCALE GENOMIC DNA]</scope>
    <source>
        <strain evidence="2 3">DG-6</strain>
    </source>
</reference>
<keyword evidence="1" id="KW-1133">Transmembrane helix</keyword>
<organism evidence="2 3">
    <name type="scientific">Oscillochloris trichoides DG-6</name>
    <dbReference type="NCBI Taxonomy" id="765420"/>
    <lineage>
        <taxon>Bacteria</taxon>
        <taxon>Bacillati</taxon>
        <taxon>Chloroflexota</taxon>
        <taxon>Chloroflexia</taxon>
        <taxon>Chloroflexales</taxon>
        <taxon>Chloroflexineae</taxon>
        <taxon>Oscillochloridaceae</taxon>
        <taxon>Oscillochloris</taxon>
    </lineage>
</organism>
<dbReference type="AlphaFoldDB" id="E1IFV8"/>
<dbReference type="eggNOG" id="ENOG503478U">
    <property type="taxonomic scope" value="Bacteria"/>
</dbReference>
<feature type="transmembrane region" description="Helical" evidence="1">
    <location>
        <begin position="200"/>
        <end position="220"/>
    </location>
</feature>
<dbReference type="EMBL" id="ADVR01000096">
    <property type="protein sequence ID" value="EFO79916.1"/>
    <property type="molecule type" value="Genomic_DNA"/>
</dbReference>
<dbReference type="STRING" id="765420.OSCT_2209"/>
<keyword evidence="1" id="KW-0812">Transmembrane</keyword>
<name>E1IFV8_9CHLR</name>
<feature type="transmembrane region" description="Helical" evidence="1">
    <location>
        <begin position="71"/>
        <end position="92"/>
    </location>
</feature>
<sequence>MQTAAILLLLICYGAAGYLAWQQRNPIYLLAILAGHVGAVLLPLWQLLYVGETRLSLATLWSTLSQRPTTTSILIAGWPHALPALMVLLLYLTRWWFPGSVSGLLTYIAFLLYHLLIELIGLQPGLWPVRHSLLPLVPTPLLSALMAALVSYALLYLLLSIYRYAWTSMVLALVPAILVLSLLIYGLLGAPLWIALALDGVPWAIGLGTASALALLLWAIQIVTGGIQRVE</sequence>
<accession>E1IFV8</accession>
<proteinExistence type="predicted"/>
<evidence type="ECO:0000256" key="1">
    <source>
        <dbReference type="SAM" id="Phobius"/>
    </source>
</evidence>
<dbReference type="OrthoDB" id="156173at2"/>